<dbReference type="SUPFAM" id="SSF53223">
    <property type="entry name" value="Aminoacid dehydrogenase-like, N-terminal domain"/>
    <property type="match status" value="1"/>
</dbReference>
<comment type="similarity">
    <text evidence="2 8">Belongs to the Glu/Leu/Phe/Val dehydrogenases family.</text>
</comment>
<feature type="domain" description="Glutamate/phenylalanine/leucine/valine/L-tryptophan dehydrogenase C-terminal" evidence="9">
    <location>
        <begin position="257"/>
        <end position="545"/>
    </location>
</feature>
<dbReference type="Pfam" id="PF02812">
    <property type="entry name" value="ELFV_dehydrog_N"/>
    <property type="match status" value="1"/>
</dbReference>
<keyword evidence="4 8" id="KW-0560">Oxidoreductase</keyword>
<evidence type="ECO:0000256" key="3">
    <source>
        <dbReference type="ARBA" id="ARBA00012889"/>
    </source>
</evidence>
<evidence type="ECO:0000256" key="2">
    <source>
        <dbReference type="ARBA" id="ARBA00006382"/>
    </source>
</evidence>
<dbReference type="FunFam" id="3.40.50.10860:FF:000007">
    <property type="entry name" value="Glutamate dehydrogenase 1, mitochondrial"/>
    <property type="match status" value="1"/>
</dbReference>
<comment type="catalytic activity">
    <reaction evidence="6">
        <text>L-glutamate + NAD(+) + H2O = 2-oxoglutarate + NH4(+) + NADH + H(+)</text>
        <dbReference type="Rhea" id="RHEA:15133"/>
        <dbReference type="ChEBI" id="CHEBI:15377"/>
        <dbReference type="ChEBI" id="CHEBI:15378"/>
        <dbReference type="ChEBI" id="CHEBI:16810"/>
        <dbReference type="ChEBI" id="CHEBI:28938"/>
        <dbReference type="ChEBI" id="CHEBI:29985"/>
        <dbReference type="ChEBI" id="CHEBI:57540"/>
        <dbReference type="ChEBI" id="CHEBI:57945"/>
        <dbReference type="EC" id="1.4.1.3"/>
    </reaction>
</comment>
<dbReference type="InterPro" id="IPR006095">
    <property type="entry name" value="Glu/Leu/Phe/Val/Trp_DH"/>
</dbReference>
<dbReference type="InterPro" id="IPR036291">
    <property type="entry name" value="NAD(P)-bd_dom_sf"/>
</dbReference>
<sequence length="548" mass="60979">MLNFTKINSLKSRSIEIGTLLKALPAACTQGRTYADHVIPDRLKDMPTNPNPRFFDMVEYFFHKACVLVEDKLVEDLGKVKGSKLTLQQRKAKVKGILTHMEQCDHVIEVAFPIKRDNGEYEIIKGYRAQHSTHRTPCKGGMRFSMDVSRDEVKALAALMTFKCACVDVPFGGAKAGVKIDHKKYSEHELEKITRRFTLELVKKGFIGPSIDVPAPDMGTGEREMSWLADTYAKTIGYQDINNHACVTGKPINQGGIHGRVSATGRGVFHGLENFINEGNYMDMCGLKTGWKDKTFIIQGFGNVGLHTMRYFHRAGAKCIGVVEYDGSIFNPEGIDPKDLEDYRVANGTVVGFPGAKPYEGNLLFHEVDILVPAATEKVIHKENAAQIKAKVICEAANGPLTPAADEILLKKNVLVIPDLYVNAGGVTVSFFEWLKNINHVSYGRLTFKYERDSNYHLLQSVQESLERKFTDVGRIPIVPSVPFQKKIAGASEKDIVHSGLNFTMERSAKAIMKTAEKYNLGIDLRSAAYINSVEKIFNTYSEAGLTF</sequence>
<keyword evidence="5" id="KW-0496">Mitochondrion</keyword>
<organism evidence="10">
    <name type="scientific">Anoplophora glabripennis</name>
    <name type="common">Asian longhorn beetle</name>
    <name type="synonym">Anoplophora nobilis</name>
    <dbReference type="NCBI Taxonomy" id="217634"/>
    <lineage>
        <taxon>Eukaryota</taxon>
        <taxon>Metazoa</taxon>
        <taxon>Ecdysozoa</taxon>
        <taxon>Arthropoda</taxon>
        <taxon>Hexapoda</taxon>
        <taxon>Insecta</taxon>
        <taxon>Pterygota</taxon>
        <taxon>Neoptera</taxon>
        <taxon>Endopterygota</taxon>
        <taxon>Coleoptera</taxon>
        <taxon>Polyphaga</taxon>
        <taxon>Cucujiformia</taxon>
        <taxon>Chrysomeloidea</taxon>
        <taxon>Cerambycidae</taxon>
        <taxon>Lamiinae</taxon>
        <taxon>Lamiini</taxon>
        <taxon>Anoplophora</taxon>
    </lineage>
</organism>
<dbReference type="SMART" id="SM00839">
    <property type="entry name" value="ELFV_dehydrog"/>
    <property type="match status" value="1"/>
</dbReference>
<evidence type="ECO:0000256" key="1">
    <source>
        <dbReference type="ARBA" id="ARBA00004173"/>
    </source>
</evidence>
<dbReference type="InterPro" id="IPR006097">
    <property type="entry name" value="Glu/Leu/Phe/Val/Trp_DH_dimer"/>
</dbReference>
<dbReference type="GO" id="GO:0004352">
    <property type="term" value="F:glutamate dehydrogenase (NAD+) activity"/>
    <property type="evidence" value="ECO:0007669"/>
    <property type="project" value="TreeGrafter"/>
</dbReference>
<evidence type="ECO:0000256" key="6">
    <source>
        <dbReference type="ARBA" id="ARBA00047867"/>
    </source>
</evidence>
<dbReference type="InterPro" id="IPR006096">
    <property type="entry name" value="Glu/Leu/Phe/Val/Trp_DH_C"/>
</dbReference>
<dbReference type="AlphaFoldDB" id="V5GVB8"/>
<dbReference type="InterPro" id="IPR046346">
    <property type="entry name" value="Aminoacid_DH-like_N_sf"/>
</dbReference>
<comment type="catalytic activity">
    <reaction evidence="7">
        <text>L-glutamate + NADP(+) + H2O = 2-oxoglutarate + NH4(+) + NADPH + H(+)</text>
        <dbReference type="Rhea" id="RHEA:11612"/>
        <dbReference type="ChEBI" id="CHEBI:15377"/>
        <dbReference type="ChEBI" id="CHEBI:15378"/>
        <dbReference type="ChEBI" id="CHEBI:16810"/>
        <dbReference type="ChEBI" id="CHEBI:28938"/>
        <dbReference type="ChEBI" id="CHEBI:29985"/>
        <dbReference type="ChEBI" id="CHEBI:57783"/>
        <dbReference type="ChEBI" id="CHEBI:58349"/>
        <dbReference type="EC" id="1.4.1.3"/>
    </reaction>
</comment>
<proteinExistence type="inferred from homology"/>
<dbReference type="Gene3D" id="1.10.287.140">
    <property type="match status" value="1"/>
</dbReference>
<accession>V5GVB8</accession>
<gene>
    <name evidence="10" type="primary">DHE3</name>
</gene>
<evidence type="ECO:0000259" key="9">
    <source>
        <dbReference type="SMART" id="SM00839"/>
    </source>
</evidence>
<dbReference type="Gene3D" id="3.40.50.10860">
    <property type="entry name" value="Leucine Dehydrogenase, chain A, domain 1"/>
    <property type="match status" value="1"/>
</dbReference>
<reference evidence="10" key="1">
    <citation type="submission" date="2013-07" db="EMBL/GenBank/DDBJ databases">
        <title>Midgut Transcriptome Profiling of Anoplphora glabripennis, a Lignocellulose Degrading, Wood-Boring Cerambycid.</title>
        <authorList>
            <person name="Scully E.D."/>
            <person name="Hoover K."/>
            <person name="Carlson J.E."/>
            <person name="Tien M."/>
            <person name="Geib S.M."/>
        </authorList>
    </citation>
    <scope>NUCLEOTIDE SEQUENCE</scope>
</reference>
<evidence type="ECO:0000313" key="10">
    <source>
        <dbReference type="EMBL" id="JAB64178.1"/>
    </source>
</evidence>
<evidence type="ECO:0000256" key="5">
    <source>
        <dbReference type="ARBA" id="ARBA00023128"/>
    </source>
</evidence>
<dbReference type="InterPro" id="IPR033922">
    <property type="entry name" value="NAD_bind_Glu_DH"/>
</dbReference>
<dbReference type="PANTHER" id="PTHR11606">
    <property type="entry name" value="GLUTAMATE DEHYDROGENASE"/>
    <property type="match status" value="1"/>
</dbReference>
<name>V5GVB8_ANOGL</name>
<dbReference type="CDD" id="cd01076">
    <property type="entry name" value="NAD_bind_1_Glu_DH"/>
    <property type="match status" value="1"/>
</dbReference>
<evidence type="ECO:0000256" key="7">
    <source>
        <dbReference type="ARBA" id="ARBA00048577"/>
    </source>
</evidence>
<dbReference type="GO" id="GO:0005739">
    <property type="term" value="C:mitochondrion"/>
    <property type="evidence" value="ECO:0007669"/>
    <property type="project" value="UniProtKB-SubCell"/>
</dbReference>
<dbReference type="OrthoDB" id="6718861at2759"/>
<dbReference type="GO" id="GO:0006538">
    <property type="term" value="P:L-glutamate catabolic process"/>
    <property type="evidence" value="ECO:0007669"/>
    <property type="project" value="TreeGrafter"/>
</dbReference>
<protein>
    <recommendedName>
        <fullName evidence="3">glutamate dehydrogenase [NAD(P)(+)]</fullName>
        <ecNumber evidence="3">1.4.1.3</ecNumber>
    </recommendedName>
</protein>
<evidence type="ECO:0000256" key="8">
    <source>
        <dbReference type="RuleBase" id="RU004417"/>
    </source>
</evidence>
<dbReference type="Gene3D" id="3.40.50.720">
    <property type="entry name" value="NAD(P)-binding Rossmann-like Domain"/>
    <property type="match status" value="1"/>
</dbReference>
<dbReference type="Pfam" id="PF00208">
    <property type="entry name" value="ELFV_dehydrog"/>
    <property type="match status" value="1"/>
</dbReference>
<dbReference type="SUPFAM" id="SSF51735">
    <property type="entry name" value="NAD(P)-binding Rossmann-fold domains"/>
    <property type="match status" value="1"/>
</dbReference>
<dbReference type="EMBL" id="GALX01004288">
    <property type="protein sequence ID" value="JAB64178.1"/>
    <property type="molecule type" value="Transcribed_RNA"/>
</dbReference>
<dbReference type="PRINTS" id="PR00082">
    <property type="entry name" value="GLFDHDRGNASE"/>
</dbReference>
<dbReference type="EC" id="1.4.1.3" evidence="3"/>
<evidence type="ECO:0000256" key="4">
    <source>
        <dbReference type="ARBA" id="ARBA00023002"/>
    </source>
</evidence>
<comment type="subcellular location">
    <subcellularLocation>
        <location evidence="1">Mitochondrion</location>
    </subcellularLocation>
</comment>
<dbReference type="FunFam" id="3.40.50.720:FF:000100">
    <property type="entry name" value="Glutamate dehydrogenase 1, mitochondrial"/>
    <property type="match status" value="1"/>
</dbReference>
<dbReference type="PANTHER" id="PTHR11606:SF13">
    <property type="entry name" value="GLUTAMATE DEHYDROGENASE 1, MITOCHONDRIAL"/>
    <property type="match status" value="1"/>
</dbReference>